<dbReference type="InterPro" id="IPR050281">
    <property type="entry name" value="Flavin_monoamine_oxidase"/>
</dbReference>
<comment type="cofactor">
    <cofactor evidence="1 4">
        <name>FAD</name>
        <dbReference type="ChEBI" id="CHEBI:57692"/>
    </cofactor>
</comment>
<feature type="binding site" evidence="3">
    <location>
        <position position="384"/>
    </location>
    <ligand>
        <name>substrate</name>
    </ligand>
</feature>
<evidence type="ECO:0000256" key="2">
    <source>
        <dbReference type="ARBA" id="ARBA00023002"/>
    </source>
</evidence>
<proteinExistence type="inferred from homology"/>
<evidence type="ECO:0000313" key="7">
    <source>
        <dbReference type="Proteomes" id="UP000316270"/>
    </source>
</evidence>
<dbReference type="PANTHER" id="PTHR10742:SF410">
    <property type="entry name" value="LYSINE-SPECIFIC HISTONE DEMETHYLASE 2"/>
    <property type="match status" value="1"/>
</dbReference>
<dbReference type="EC" id="1.4.3.-" evidence="4"/>
<organism evidence="6 7">
    <name type="scientific">Venturia effusa</name>
    <dbReference type="NCBI Taxonomy" id="50376"/>
    <lineage>
        <taxon>Eukaryota</taxon>
        <taxon>Fungi</taxon>
        <taxon>Dikarya</taxon>
        <taxon>Ascomycota</taxon>
        <taxon>Pezizomycotina</taxon>
        <taxon>Dothideomycetes</taxon>
        <taxon>Pleosporomycetidae</taxon>
        <taxon>Venturiales</taxon>
        <taxon>Venturiaceae</taxon>
        <taxon>Venturia</taxon>
    </lineage>
</organism>
<accession>A0A517KYR7</accession>
<evidence type="ECO:0000259" key="5">
    <source>
        <dbReference type="Pfam" id="PF01593"/>
    </source>
</evidence>
<evidence type="ECO:0000256" key="1">
    <source>
        <dbReference type="ARBA" id="ARBA00001974"/>
    </source>
</evidence>
<dbReference type="EMBL" id="CP042185">
    <property type="protein sequence ID" value="QDS68538.1"/>
    <property type="molecule type" value="Genomic_DNA"/>
</dbReference>
<gene>
    <name evidence="6" type="ORF">FKW77_010905</name>
</gene>
<dbReference type="STRING" id="50376.A0A517KYR7"/>
<dbReference type="InterPro" id="IPR001613">
    <property type="entry name" value="Flavin_amine_oxidase"/>
</dbReference>
<feature type="binding site" evidence="3">
    <location>
        <begin position="73"/>
        <end position="74"/>
    </location>
    <ligand>
        <name>FAD</name>
        <dbReference type="ChEBI" id="CHEBI:57692"/>
    </ligand>
</feature>
<evidence type="ECO:0000256" key="3">
    <source>
        <dbReference type="PIRSR" id="PIRSR601613-1"/>
    </source>
</evidence>
<dbReference type="PRINTS" id="PR00757">
    <property type="entry name" value="AMINEOXDASEF"/>
</dbReference>
<feature type="binding site" evidence="3">
    <location>
        <position position="282"/>
    </location>
    <ligand>
        <name>FAD</name>
        <dbReference type="ChEBI" id="CHEBI:57692"/>
    </ligand>
</feature>
<dbReference type="InterPro" id="IPR036188">
    <property type="entry name" value="FAD/NAD-bd_sf"/>
</dbReference>
<dbReference type="Gene3D" id="3.50.50.60">
    <property type="entry name" value="FAD/NAD(P)-binding domain"/>
    <property type="match status" value="2"/>
</dbReference>
<keyword evidence="2 4" id="KW-0560">Oxidoreductase</keyword>
<name>A0A517KYR7_9PEZI</name>
<keyword evidence="7" id="KW-1185">Reference proteome</keyword>
<evidence type="ECO:0000256" key="4">
    <source>
        <dbReference type="RuleBase" id="RU362067"/>
    </source>
</evidence>
<dbReference type="PANTHER" id="PTHR10742">
    <property type="entry name" value="FLAVIN MONOAMINE OXIDASE"/>
    <property type="match status" value="1"/>
</dbReference>
<keyword evidence="4" id="KW-0274">FAD</keyword>
<dbReference type="GO" id="GO:0016491">
    <property type="term" value="F:oxidoreductase activity"/>
    <property type="evidence" value="ECO:0007669"/>
    <property type="project" value="UniProtKB-KW"/>
</dbReference>
<feature type="binding site" evidence="3">
    <location>
        <position position="54"/>
    </location>
    <ligand>
        <name>FAD</name>
        <dbReference type="ChEBI" id="CHEBI:57692"/>
    </ligand>
</feature>
<dbReference type="Proteomes" id="UP000316270">
    <property type="component" value="Chromosome 1"/>
</dbReference>
<protein>
    <recommendedName>
        <fullName evidence="4">Amine oxidase</fullName>
        <ecNumber evidence="4">1.4.3.-</ecNumber>
    </recommendedName>
</protein>
<dbReference type="Gene3D" id="3.90.660.10">
    <property type="match status" value="2"/>
</dbReference>
<dbReference type="AlphaFoldDB" id="A0A517KYR7"/>
<keyword evidence="4" id="KW-0285">Flavoprotein</keyword>
<dbReference type="SUPFAM" id="SSF51905">
    <property type="entry name" value="FAD/NAD(P)-binding domain"/>
    <property type="match status" value="1"/>
</dbReference>
<feature type="domain" description="Amine oxidase" evidence="5">
    <location>
        <begin position="54"/>
        <end position="488"/>
    </location>
</feature>
<reference evidence="6 7" key="1">
    <citation type="submission" date="2019-07" db="EMBL/GenBank/DDBJ databases">
        <title>Finished genome of Venturia effusa.</title>
        <authorList>
            <person name="Young C.A."/>
            <person name="Cox M.P."/>
            <person name="Ganley A.R.D."/>
            <person name="David W.J."/>
        </authorList>
    </citation>
    <scope>NUCLEOTIDE SEQUENCE [LARGE SCALE GENOMIC DNA]</scope>
    <source>
        <strain evidence="7">albino</strain>
    </source>
</reference>
<dbReference type="OrthoDB" id="7777654at2759"/>
<evidence type="ECO:0000313" key="6">
    <source>
        <dbReference type="EMBL" id="QDS68538.1"/>
    </source>
</evidence>
<dbReference type="Pfam" id="PF01593">
    <property type="entry name" value="Amino_oxidase"/>
    <property type="match status" value="1"/>
</dbReference>
<sequence length="535" mass="58979">MIPRTTNSSRDGYQWTPEGGLQAGIPTVGAIQPISNIQDADQVYDAIVIGAGYTGLTAARDLTITGHKVLLLEARDRIGGRSWSSNLGDYAFEMGGTWVHWYQGYVYREIARYNLQKQLEISPDDSAGLKCFSIITPDSRVDISHTEEEAIMESAFKKFVNVDGEFGRKILPFPHDPHYNPDVAIYDKMSFADRFAQVGSSFTAIERQMLETHLSTLAGGTMENASLFELLRWWALSGYDIKLMSETQLVFKFRCGQSAFARHFFDEALASKNLSYKFDTHVAEVNDLGTQVEIVAADGAKYLAKRAVSTIPLNVLNKVTFNPPLNAGKQAAAAIGHVNKCSKVHVECANPELRSFAGITPQNKLTYMFGDGTTPAGNTHLVSFGASGPDGNSPLYPEDDMDVTINALKEFAPNREMDVKRVVFHNWHKDQYAKGTWAFLAVDTAVRYLDDLRAKQSNIFFASSDTALGWRSFIDGAIEDGTRAAKDIKDELMQEREKAELTNGTRIGGNQSKLANGTKAVEEVVVQIADGVKAL</sequence>
<dbReference type="InterPro" id="IPR002937">
    <property type="entry name" value="Amino_oxidase"/>
</dbReference>
<comment type="similarity">
    <text evidence="4">Belongs to the flavin monoamine oxidase family.</text>
</comment>